<gene>
    <name evidence="2" type="ORF">SERIO_v1c10700</name>
</gene>
<dbReference type="PANTHER" id="PTHR34296:SF2">
    <property type="entry name" value="ABC TRANSPORTER GUANOSINE-BINDING PROTEIN NUPN"/>
    <property type="match status" value="1"/>
</dbReference>
<dbReference type="KEGG" id="seri:SERIO_v1c10700"/>
<reference evidence="2 3" key="1">
    <citation type="journal article" date="2015" name="Genome Biol. Evol.">
        <title>Found and Lost: The Fates of Horizontally Acquired Genes in Arthropod-Symbiotic Spiroplasma.</title>
        <authorList>
            <person name="Lo W.S."/>
            <person name="Gasparich G.E."/>
            <person name="Kuo C.H."/>
        </authorList>
    </citation>
    <scope>NUCLEOTIDE SEQUENCE [LARGE SCALE GENOMIC DNA]</scope>
    <source>
        <strain evidence="3">TDA-040725-5</strain>
    </source>
</reference>
<evidence type="ECO:0000313" key="3">
    <source>
        <dbReference type="Proteomes" id="UP000035661"/>
    </source>
</evidence>
<dbReference type="EMBL" id="CP011856">
    <property type="protein sequence ID" value="AKM54623.1"/>
    <property type="molecule type" value="Genomic_DNA"/>
</dbReference>
<dbReference type="PANTHER" id="PTHR34296">
    <property type="entry name" value="TRANSCRIPTIONAL ACTIVATOR PROTEIN MED"/>
    <property type="match status" value="1"/>
</dbReference>
<feature type="signal peptide" evidence="1">
    <location>
        <begin position="1"/>
        <end position="19"/>
    </location>
</feature>
<evidence type="ECO:0000256" key="1">
    <source>
        <dbReference type="SAM" id="SignalP"/>
    </source>
</evidence>
<dbReference type="PROSITE" id="PS51257">
    <property type="entry name" value="PROKAR_LIPOPROTEIN"/>
    <property type="match status" value="1"/>
</dbReference>
<dbReference type="AlphaFoldDB" id="A0A0H3XIB9"/>
<dbReference type="STRING" id="315358.SERIO_v1c10700"/>
<dbReference type="PATRIC" id="fig|743698.3.peg.1081"/>
<sequence>MRKLISFFCVLNLASLPIATTIACDNSNQKTSKVWVVTDGGTVNDHSFNQSALEGADDFARNAFNRKASFIETKNTSGGVDPLTDDFKQAYQVALSSGAEYIAIAGFKHAATAGWLNHQAQNYSNFKGIVFLDSAAEAVKNEDGGYSKIAGTTFDSQNSGFYAGLAVGIYLNAFKKQGDVNGDGKLSAATFGGFDFAGSVTNYMWGFLAGLKTFNKIVDPANKDLQLVKPSLYNIENYMKIITGQDQKLEKIEFAQTTPPAVGTNGKDDSAWFTSSFSKGDGVTLAKSLASKADVIFPVAGPQTLDVLENTNAYVVGVDVDQAKLYEKYHQRFITSALKTIRKAAFEILNMIRNNPTYALGKTWGTSDDTPYHKDWAGISIINGTPLNFAARLMEDFKKKKKTEIQTQYRGLLKQNGAATKFAISYAGLEDVVDKLLGIKSSKS</sequence>
<name>A0A0H3XIB9_9MOLU</name>
<organism evidence="2 3">
    <name type="scientific">Spiroplasma eriocheiris</name>
    <dbReference type="NCBI Taxonomy" id="315358"/>
    <lineage>
        <taxon>Bacteria</taxon>
        <taxon>Bacillati</taxon>
        <taxon>Mycoplasmatota</taxon>
        <taxon>Mollicutes</taxon>
        <taxon>Entomoplasmatales</taxon>
        <taxon>Spiroplasmataceae</taxon>
        <taxon>Spiroplasma</taxon>
    </lineage>
</organism>
<keyword evidence="1" id="KW-0732">Signal</keyword>
<feature type="chain" id="PRO_5005203878" evidence="1">
    <location>
        <begin position="20"/>
        <end position="444"/>
    </location>
</feature>
<dbReference type="Gene3D" id="3.40.50.2300">
    <property type="match status" value="1"/>
</dbReference>
<proteinExistence type="predicted"/>
<keyword evidence="3" id="KW-1185">Reference proteome</keyword>
<protein>
    <submittedName>
        <fullName evidence="2">Ribose/galactose ABC transporter substrate-binding protein</fullName>
    </submittedName>
</protein>
<dbReference type="RefSeq" id="WP_047791812.1">
    <property type="nucleotide sequence ID" value="NZ_CP011856.1"/>
</dbReference>
<dbReference type="InterPro" id="IPR050957">
    <property type="entry name" value="BMP_lipoprotein"/>
</dbReference>
<accession>A0A0H3XIB9</accession>
<evidence type="ECO:0000313" key="2">
    <source>
        <dbReference type="EMBL" id="AKM54623.1"/>
    </source>
</evidence>
<dbReference type="Proteomes" id="UP000035661">
    <property type="component" value="Chromosome"/>
</dbReference>
<reference evidence="3" key="2">
    <citation type="submission" date="2015-06" db="EMBL/GenBank/DDBJ databases">
        <title>Complete genome sequence of Spiroplasma eriocheiris TDA-040725-5 (DSM 21848).</title>
        <authorList>
            <person name="Lo W.-S."/>
            <person name="Kuo C.-H."/>
        </authorList>
    </citation>
    <scope>NUCLEOTIDE SEQUENCE [LARGE SCALE GENOMIC DNA]</scope>
    <source>
        <strain evidence="3">TDA-040725-5</strain>
    </source>
</reference>